<evidence type="ECO:0000313" key="2">
    <source>
        <dbReference type="Proteomes" id="UP001066276"/>
    </source>
</evidence>
<dbReference type="AlphaFoldDB" id="A0AAV7NPL6"/>
<accession>A0AAV7NPL6</accession>
<evidence type="ECO:0000313" key="1">
    <source>
        <dbReference type="EMBL" id="KAJ1116994.1"/>
    </source>
</evidence>
<sequence>HVKVPGCVTGRAVHCTSAAVPRVRYSASPTGGPACDCNHDTKTALPTFLLGFCSKRGTCTEIAW</sequence>
<proteinExistence type="predicted"/>
<protein>
    <submittedName>
        <fullName evidence="1">Uncharacterized protein</fullName>
    </submittedName>
</protein>
<name>A0AAV7NPL6_PLEWA</name>
<keyword evidence="2" id="KW-1185">Reference proteome</keyword>
<reference evidence="1" key="1">
    <citation type="journal article" date="2022" name="bioRxiv">
        <title>Sequencing and chromosome-scale assembly of the giantPleurodeles waltlgenome.</title>
        <authorList>
            <person name="Brown T."/>
            <person name="Elewa A."/>
            <person name="Iarovenko S."/>
            <person name="Subramanian E."/>
            <person name="Araus A.J."/>
            <person name="Petzold A."/>
            <person name="Susuki M."/>
            <person name="Suzuki K.-i.T."/>
            <person name="Hayashi T."/>
            <person name="Toyoda A."/>
            <person name="Oliveira C."/>
            <person name="Osipova E."/>
            <person name="Leigh N.D."/>
            <person name="Simon A."/>
            <person name="Yun M.H."/>
        </authorList>
    </citation>
    <scope>NUCLEOTIDE SEQUENCE</scope>
    <source>
        <strain evidence="1">20211129_DDA</strain>
        <tissue evidence="1">Liver</tissue>
    </source>
</reference>
<feature type="non-terminal residue" evidence="1">
    <location>
        <position position="1"/>
    </location>
</feature>
<gene>
    <name evidence="1" type="ORF">NDU88_005195</name>
</gene>
<organism evidence="1 2">
    <name type="scientific">Pleurodeles waltl</name>
    <name type="common">Iberian ribbed newt</name>
    <dbReference type="NCBI Taxonomy" id="8319"/>
    <lineage>
        <taxon>Eukaryota</taxon>
        <taxon>Metazoa</taxon>
        <taxon>Chordata</taxon>
        <taxon>Craniata</taxon>
        <taxon>Vertebrata</taxon>
        <taxon>Euteleostomi</taxon>
        <taxon>Amphibia</taxon>
        <taxon>Batrachia</taxon>
        <taxon>Caudata</taxon>
        <taxon>Salamandroidea</taxon>
        <taxon>Salamandridae</taxon>
        <taxon>Pleurodelinae</taxon>
        <taxon>Pleurodeles</taxon>
    </lineage>
</organism>
<dbReference type="Proteomes" id="UP001066276">
    <property type="component" value="Chromosome 8"/>
</dbReference>
<dbReference type="EMBL" id="JANPWB010000012">
    <property type="protein sequence ID" value="KAJ1116994.1"/>
    <property type="molecule type" value="Genomic_DNA"/>
</dbReference>
<feature type="non-terminal residue" evidence="1">
    <location>
        <position position="64"/>
    </location>
</feature>
<comment type="caution">
    <text evidence="1">The sequence shown here is derived from an EMBL/GenBank/DDBJ whole genome shotgun (WGS) entry which is preliminary data.</text>
</comment>